<feature type="region of interest" description="Disordered" evidence="1">
    <location>
        <begin position="103"/>
        <end position="164"/>
    </location>
</feature>
<evidence type="ECO:0000313" key="3">
    <source>
        <dbReference type="Proteomes" id="UP001460270"/>
    </source>
</evidence>
<organism evidence="2 3">
    <name type="scientific">Mugilogobius chulae</name>
    <name type="common">yellowstripe goby</name>
    <dbReference type="NCBI Taxonomy" id="88201"/>
    <lineage>
        <taxon>Eukaryota</taxon>
        <taxon>Metazoa</taxon>
        <taxon>Chordata</taxon>
        <taxon>Craniata</taxon>
        <taxon>Vertebrata</taxon>
        <taxon>Euteleostomi</taxon>
        <taxon>Actinopterygii</taxon>
        <taxon>Neopterygii</taxon>
        <taxon>Teleostei</taxon>
        <taxon>Neoteleostei</taxon>
        <taxon>Acanthomorphata</taxon>
        <taxon>Gobiaria</taxon>
        <taxon>Gobiiformes</taxon>
        <taxon>Gobioidei</taxon>
        <taxon>Gobiidae</taxon>
        <taxon>Gobionellinae</taxon>
        <taxon>Mugilogobius</taxon>
    </lineage>
</organism>
<comment type="caution">
    <text evidence="2">The sequence shown here is derived from an EMBL/GenBank/DDBJ whole genome shotgun (WGS) entry which is preliminary data.</text>
</comment>
<dbReference type="AlphaFoldDB" id="A0AAW0MI01"/>
<accession>A0AAW0MI01</accession>
<feature type="region of interest" description="Disordered" evidence="1">
    <location>
        <begin position="27"/>
        <end position="48"/>
    </location>
</feature>
<evidence type="ECO:0000256" key="1">
    <source>
        <dbReference type="SAM" id="MobiDB-lite"/>
    </source>
</evidence>
<protein>
    <submittedName>
        <fullName evidence="2">Uncharacterized protein</fullName>
    </submittedName>
</protein>
<name>A0AAW0MI01_9GOBI</name>
<proteinExistence type="predicted"/>
<feature type="compositionally biased region" description="Basic and acidic residues" evidence="1">
    <location>
        <begin position="112"/>
        <end position="131"/>
    </location>
</feature>
<dbReference type="Proteomes" id="UP001460270">
    <property type="component" value="Unassembled WGS sequence"/>
</dbReference>
<evidence type="ECO:0000313" key="2">
    <source>
        <dbReference type="EMBL" id="KAK7878995.1"/>
    </source>
</evidence>
<keyword evidence="3" id="KW-1185">Reference proteome</keyword>
<gene>
    <name evidence="2" type="ORF">WMY93_034172</name>
</gene>
<sequence length="164" mass="18390">MCSPCLPPKAQSQQCLCDSDLSRGRGSNISKDRIMSSPSSTSGRYTEDKTNLYDEAKDSFLSSSRLTRATRRLEGFLEEVRRPYMDTVYDIIIYDTPLTVLSFSPSPSDGPGRGHDEGHELRTSQDHHVHTDSLVIRRGQPHPSKSPSADQSQAQDSFQLQFRI</sequence>
<dbReference type="EMBL" id="JBBPFD010000398">
    <property type="protein sequence ID" value="KAK7878995.1"/>
    <property type="molecule type" value="Genomic_DNA"/>
</dbReference>
<feature type="non-terminal residue" evidence="2">
    <location>
        <position position="164"/>
    </location>
</feature>
<feature type="compositionally biased region" description="Low complexity" evidence="1">
    <location>
        <begin position="143"/>
        <end position="164"/>
    </location>
</feature>
<reference evidence="3" key="1">
    <citation type="submission" date="2024-04" db="EMBL/GenBank/DDBJ databases">
        <title>Salinicola lusitanus LLJ914,a marine bacterium isolated from the Okinawa Trough.</title>
        <authorList>
            <person name="Li J."/>
        </authorList>
    </citation>
    <scope>NUCLEOTIDE SEQUENCE [LARGE SCALE GENOMIC DNA]</scope>
</reference>